<dbReference type="Proteomes" id="UP001459277">
    <property type="component" value="Unassembled WGS sequence"/>
</dbReference>
<dbReference type="Gene3D" id="2.40.40.10">
    <property type="entry name" value="RlpA-like domain"/>
    <property type="match status" value="1"/>
</dbReference>
<dbReference type="PANTHER" id="PTHR47295">
    <property type="entry name" value="EG45-LIKE DOMAIN CONTAINING PROTEIN 1-RELATED"/>
    <property type="match status" value="1"/>
</dbReference>
<sequence length="74" mass="8148">NACQRYPTDMDLIGAVGEALWENGVACGRFDHTVVAIVDYCKGCRDTFNLWVEAFSGIADPAAGRIKIEYTQYA</sequence>
<dbReference type="GO" id="GO:0009627">
    <property type="term" value="P:systemic acquired resistance"/>
    <property type="evidence" value="ECO:0007669"/>
    <property type="project" value="InterPro"/>
</dbReference>
<dbReference type="AlphaFoldDB" id="A0AAW2BWB3"/>
<feature type="non-terminal residue" evidence="1">
    <location>
        <position position="1"/>
    </location>
</feature>
<dbReference type="SUPFAM" id="SSF50685">
    <property type="entry name" value="Barwin-like endoglucanases"/>
    <property type="match status" value="1"/>
</dbReference>
<name>A0AAW2BWB3_9ROSI</name>
<dbReference type="InterPro" id="IPR036908">
    <property type="entry name" value="RlpA-like_sf"/>
</dbReference>
<protein>
    <submittedName>
        <fullName evidence="1">Uncharacterized protein</fullName>
    </submittedName>
</protein>
<evidence type="ECO:0000313" key="2">
    <source>
        <dbReference type="Proteomes" id="UP001459277"/>
    </source>
</evidence>
<keyword evidence="2" id="KW-1185">Reference proteome</keyword>
<organism evidence="1 2">
    <name type="scientific">Lithocarpus litseifolius</name>
    <dbReference type="NCBI Taxonomy" id="425828"/>
    <lineage>
        <taxon>Eukaryota</taxon>
        <taxon>Viridiplantae</taxon>
        <taxon>Streptophyta</taxon>
        <taxon>Embryophyta</taxon>
        <taxon>Tracheophyta</taxon>
        <taxon>Spermatophyta</taxon>
        <taxon>Magnoliopsida</taxon>
        <taxon>eudicotyledons</taxon>
        <taxon>Gunneridae</taxon>
        <taxon>Pentapetalae</taxon>
        <taxon>rosids</taxon>
        <taxon>fabids</taxon>
        <taxon>Fagales</taxon>
        <taxon>Fagaceae</taxon>
        <taxon>Lithocarpus</taxon>
    </lineage>
</organism>
<accession>A0AAW2BWB3</accession>
<dbReference type="PANTHER" id="PTHR47295:SF10">
    <property type="entry name" value="EG45-LIKE DOMAIN CONTAINING PROTEIN"/>
    <property type="match status" value="1"/>
</dbReference>
<proteinExistence type="predicted"/>
<dbReference type="InterPro" id="IPR044206">
    <property type="entry name" value="EGC1/2"/>
</dbReference>
<dbReference type="GO" id="GO:0048046">
    <property type="term" value="C:apoplast"/>
    <property type="evidence" value="ECO:0007669"/>
    <property type="project" value="InterPro"/>
</dbReference>
<reference evidence="1 2" key="1">
    <citation type="submission" date="2024-01" db="EMBL/GenBank/DDBJ databases">
        <title>A telomere-to-telomere, gap-free genome of sweet tea (Lithocarpus litseifolius).</title>
        <authorList>
            <person name="Zhou J."/>
        </authorList>
    </citation>
    <scope>NUCLEOTIDE SEQUENCE [LARGE SCALE GENOMIC DNA]</scope>
    <source>
        <strain evidence="1">Zhou-2022a</strain>
        <tissue evidence="1">Leaf</tissue>
    </source>
</reference>
<evidence type="ECO:0000313" key="1">
    <source>
        <dbReference type="EMBL" id="KAK9989602.1"/>
    </source>
</evidence>
<comment type="caution">
    <text evidence="1">The sequence shown here is derived from an EMBL/GenBank/DDBJ whole genome shotgun (WGS) entry which is preliminary data.</text>
</comment>
<dbReference type="EMBL" id="JAZDWU010000010">
    <property type="protein sequence ID" value="KAK9989602.1"/>
    <property type="molecule type" value="Genomic_DNA"/>
</dbReference>
<gene>
    <name evidence="1" type="ORF">SO802_029841</name>
</gene>